<protein>
    <submittedName>
        <fullName evidence="2">Uncharacterized protein</fullName>
    </submittedName>
</protein>
<dbReference type="EMBL" id="QJKD01000001">
    <property type="protein sequence ID" value="PXX57290.1"/>
    <property type="molecule type" value="Genomic_DNA"/>
</dbReference>
<name>A0A2V3YI33_9FIRM</name>
<dbReference type="Proteomes" id="UP000248057">
    <property type="component" value="Unassembled WGS sequence"/>
</dbReference>
<organism evidence="2 3">
    <name type="scientific">Hungatella effluvii</name>
    <dbReference type="NCBI Taxonomy" id="1096246"/>
    <lineage>
        <taxon>Bacteria</taxon>
        <taxon>Bacillati</taxon>
        <taxon>Bacillota</taxon>
        <taxon>Clostridia</taxon>
        <taxon>Lachnospirales</taxon>
        <taxon>Lachnospiraceae</taxon>
        <taxon>Hungatella</taxon>
    </lineage>
</organism>
<comment type="caution">
    <text evidence="2">The sequence shown here is derived from an EMBL/GenBank/DDBJ whole genome shotgun (WGS) entry which is preliminary data.</text>
</comment>
<feature type="transmembrane region" description="Helical" evidence="1">
    <location>
        <begin position="56"/>
        <end position="77"/>
    </location>
</feature>
<feature type="transmembrane region" description="Helical" evidence="1">
    <location>
        <begin position="202"/>
        <end position="221"/>
    </location>
</feature>
<reference evidence="2 3" key="1">
    <citation type="submission" date="2018-05" db="EMBL/GenBank/DDBJ databases">
        <title>Genomic Encyclopedia of Type Strains, Phase IV (KMG-IV): sequencing the most valuable type-strain genomes for metagenomic binning, comparative biology and taxonomic classification.</title>
        <authorList>
            <person name="Goeker M."/>
        </authorList>
    </citation>
    <scope>NUCLEOTIDE SEQUENCE [LARGE SCALE GENOMIC DNA]</scope>
    <source>
        <strain evidence="2 3">DSM 24995</strain>
    </source>
</reference>
<dbReference type="AlphaFoldDB" id="A0A2V3YI33"/>
<dbReference type="Pfam" id="PF20197">
    <property type="entry name" value="DUF6560"/>
    <property type="match status" value="1"/>
</dbReference>
<evidence type="ECO:0000256" key="1">
    <source>
        <dbReference type="SAM" id="Phobius"/>
    </source>
</evidence>
<dbReference type="InterPro" id="IPR046690">
    <property type="entry name" value="DUF6560"/>
</dbReference>
<proteinExistence type="predicted"/>
<keyword evidence="1" id="KW-0472">Membrane</keyword>
<feature type="transmembrane region" description="Helical" evidence="1">
    <location>
        <begin position="27"/>
        <end position="50"/>
    </location>
</feature>
<sequence>MGRMQMKDRNRQIKQEEQYTIHGPRGCIYIGAASIVFGIAMAAFCLYSRMRGNPTASIGIMLLFLILFSVPGIYLIAYGSWSLTVHPETVVIRRLFGTDRIVSLKDVTRVKWRISGCVFYGAEGKLFTVYEMPAECERLLWRLIQRGVEVIPPIGVYRIPDSTERRIVLRIYEKRVSVLNAVGMVFGLLLMLTVEWLESRSLITALGCISALSFLAAACRWQGRVILENRRIQIRGIVKKRQEYSVQEIGEVRLDMTSRSGTLVITILGRDGILICRITERAKTAGYRNHGVSFIKECRRNGIRITGYEKLDENLWRLISSGIIDQEEIPLFCSEECRRLDLECRKYSPKLSEKGVEMAHGMVMLTDGFADVTGSENGGSSISFTPGEEEFLAEAAYVMCFLKNDRILYAKKDELLFYLQDVVKSVTVETPEGKKKIYLFEPVMYAVVKYVSQYCVRQMEKGEFDVSDQYLVVDLK</sequence>
<evidence type="ECO:0000313" key="3">
    <source>
        <dbReference type="Proteomes" id="UP000248057"/>
    </source>
</evidence>
<evidence type="ECO:0000313" key="2">
    <source>
        <dbReference type="EMBL" id="PXX57290.1"/>
    </source>
</evidence>
<feature type="transmembrane region" description="Helical" evidence="1">
    <location>
        <begin position="176"/>
        <end position="196"/>
    </location>
</feature>
<accession>A0A2V3YI33</accession>
<keyword evidence="1" id="KW-1133">Transmembrane helix</keyword>
<gene>
    <name evidence="2" type="ORF">DFR60_101599</name>
</gene>
<keyword evidence="3" id="KW-1185">Reference proteome</keyword>
<keyword evidence="1" id="KW-0812">Transmembrane</keyword>